<name>D0MDA2_RHOM4</name>
<proteinExistence type="predicted"/>
<evidence type="ECO:0000313" key="2">
    <source>
        <dbReference type="EMBL" id="ACY49014.1"/>
    </source>
</evidence>
<dbReference type="HOGENOM" id="CLU_140280_0_0_10"/>
<gene>
    <name evidence="2" type="ordered locus">Rmar_2135</name>
</gene>
<dbReference type="Proteomes" id="UP000002221">
    <property type="component" value="Chromosome"/>
</dbReference>
<dbReference type="PROSITE" id="PS51257">
    <property type="entry name" value="PROKAR_LIPOPROTEIN"/>
    <property type="match status" value="1"/>
</dbReference>
<accession>D0MDA2</accession>
<protein>
    <recommendedName>
        <fullName evidence="4">Lipoprotein</fullName>
    </recommendedName>
</protein>
<feature type="chain" id="PRO_5003012033" description="Lipoprotein" evidence="1">
    <location>
        <begin position="25"/>
        <end position="169"/>
    </location>
</feature>
<dbReference type="RefSeq" id="WP_012844625.1">
    <property type="nucleotide sequence ID" value="NC_013501.1"/>
</dbReference>
<dbReference type="OrthoDB" id="9784582at2"/>
<dbReference type="STRING" id="518766.Rmar_2135"/>
<dbReference type="KEGG" id="rmr:Rmar_2135"/>
<dbReference type="EMBL" id="CP001807">
    <property type="protein sequence ID" value="ACY49014.1"/>
    <property type="molecule type" value="Genomic_DNA"/>
</dbReference>
<dbReference type="AlphaFoldDB" id="D0MDA2"/>
<feature type="signal peptide" evidence="1">
    <location>
        <begin position="1"/>
        <end position="24"/>
    </location>
</feature>
<sequence length="169" mass="19515">MARRFLLVGLLLIGLGGCNPFAPALEEGDPFAVLMGDPRTIEGFFQNFKAAYELRDISLYEPLIDSAFVFVFYDYDAQVERQWGFSQELEATRRLFLATSAIQLQWNQVLLQEVFDNGRQARVVRSFNLLVTLEQGSLFRSSGNVNFLLVRPDTLSPWRLRRWRDESEL</sequence>
<evidence type="ECO:0000256" key="1">
    <source>
        <dbReference type="SAM" id="SignalP"/>
    </source>
</evidence>
<organism evidence="2 3">
    <name type="scientific">Rhodothermus marinus (strain ATCC 43812 / DSM 4252 / R-10)</name>
    <name type="common">Rhodothermus obamensis</name>
    <dbReference type="NCBI Taxonomy" id="518766"/>
    <lineage>
        <taxon>Bacteria</taxon>
        <taxon>Pseudomonadati</taxon>
        <taxon>Rhodothermota</taxon>
        <taxon>Rhodothermia</taxon>
        <taxon>Rhodothermales</taxon>
        <taxon>Rhodothermaceae</taxon>
        <taxon>Rhodothermus</taxon>
    </lineage>
</organism>
<dbReference type="eggNOG" id="ENOG50333AJ">
    <property type="taxonomic scope" value="Bacteria"/>
</dbReference>
<keyword evidence="1" id="KW-0732">Signal</keyword>
<reference evidence="2 3" key="1">
    <citation type="journal article" date="2009" name="Stand. Genomic Sci.">
        <title>Complete genome sequence of Rhodothermus marinus type strain (R-10).</title>
        <authorList>
            <person name="Nolan M."/>
            <person name="Tindall B.J."/>
            <person name="Pomrenke H."/>
            <person name="Lapidus A."/>
            <person name="Copeland A."/>
            <person name="Glavina Del Rio T."/>
            <person name="Lucas S."/>
            <person name="Chen F."/>
            <person name="Tice H."/>
            <person name="Cheng J.F."/>
            <person name="Saunders E."/>
            <person name="Han C."/>
            <person name="Bruce D."/>
            <person name="Goodwin L."/>
            <person name="Chain P."/>
            <person name="Pitluck S."/>
            <person name="Ovchinikova G."/>
            <person name="Pati A."/>
            <person name="Ivanova N."/>
            <person name="Mavromatis K."/>
            <person name="Chen A."/>
            <person name="Palaniappan K."/>
            <person name="Land M."/>
            <person name="Hauser L."/>
            <person name="Chang Y.J."/>
            <person name="Jeffries C.D."/>
            <person name="Brettin T."/>
            <person name="Goker M."/>
            <person name="Bristow J."/>
            <person name="Eisen J.A."/>
            <person name="Markowitz V."/>
            <person name="Hugenholtz P."/>
            <person name="Kyrpides N.C."/>
            <person name="Klenk H.P."/>
            <person name="Detter J.C."/>
        </authorList>
    </citation>
    <scope>NUCLEOTIDE SEQUENCE [LARGE SCALE GENOMIC DNA]</scope>
    <source>
        <strain evidence="3">ATCC 43812 / DSM 4252 / R-10</strain>
    </source>
</reference>
<evidence type="ECO:0008006" key="4">
    <source>
        <dbReference type="Google" id="ProtNLM"/>
    </source>
</evidence>
<keyword evidence="3" id="KW-1185">Reference proteome</keyword>
<evidence type="ECO:0000313" key="3">
    <source>
        <dbReference type="Proteomes" id="UP000002221"/>
    </source>
</evidence>